<dbReference type="GO" id="GO:0008713">
    <property type="term" value="F:ADP-heptose-lipopolysaccharide heptosyltransferase activity"/>
    <property type="evidence" value="ECO:0007669"/>
    <property type="project" value="TreeGrafter"/>
</dbReference>
<dbReference type="CDD" id="cd03789">
    <property type="entry name" value="GT9_LPS_heptosyltransferase"/>
    <property type="match status" value="1"/>
</dbReference>
<dbReference type="Gene3D" id="3.40.50.2000">
    <property type="entry name" value="Glycogen Phosphorylase B"/>
    <property type="match status" value="2"/>
</dbReference>
<dbReference type="RefSeq" id="WP_245828368.1">
    <property type="nucleotide sequence ID" value="NZ_FWXS01000001.1"/>
</dbReference>
<dbReference type="GO" id="GO:0005829">
    <property type="term" value="C:cytosol"/>
    <property type="evidence" value="ECO:0007669"/>
    <property type="project" value="TreeGrafter"/>
</dbReference>
<keyword evidence="2 3" id="KW-0808">Transferase</keyword>
<evidence type="ECO:0000313" key="4">
    <source>
        <dbReference type="Proteomes" id="UP000192393"/>
    </source>
</evidence>
<dbReference type="Proteomes" id="UP000192393">
    <property type="component" value="Unassembled WGS sequence"/>
</dbReference>
<keyword evidence="1" id="KW-0328">Glycosyltransferase</keyword>
<dbReference type="InterPro" id="IPR002201">
    <property type="entry name" value="Glyco_trans_9"/>
</dbReference>
<dbReference type="GO" id="GO:0009244">
    <property type="term" value="P:lipopolysaccharide core region biosynthetic process"/>
    <property type="evidence" value="ECO:0007669"/>
    <property type="project" value="TreeGrafter"/>
</dbReference>
<dbReference type="PANTHER" id="PTHR30160">
    <property type="entry name" value="TETRAACYLDISACCHARIDE 4'-KINASE-RELATED"/>
    <property type="match status" value="1"/>
</dbReference>
<sequence length="332" mass="38285">MKKDSPYRILIMRFSSLGDVAMTIPVVNEFIKQNPYVKITFVSREKFKPLFIDSPNVDFYVADLDGKHKGVWGLYRLYKELRELDIYAIADLHNVLRTKILRKYFSSHAIKFAVLDKGRDERKALTRKENKIRKQLKPMTERYADVFRELGFELELPHTLIQNNSEKENAIGIAPFAMYEGKMYPIEQMRSVALKIAEKGLKVYLFGGKAELEELKSWEKLNPNIISTVCQYDLKGELELIKKLKLMVSMDSANMHLASLVGVRVISIWGNTHPFAGFLGYGQSMDDVIQDETLTMRPTSIFGKEASNTKKVNYFENVSSKLIIEKIESYLD</sequence>
<dbReference type="AlphaFoldDB" id="A0A1W1Y749"/>
<gene>
    <name evidence="3" type="ORF">SAMN06296427_10138</name>
</gene>
<evidence type="ECO:0000256" key="1">
    <source>
        <dbReference type="ARBA" id="ARBA00022676"/>
    </source>
</evidence>
<evidence type="ECO:0000313" key="3">
    <source>
        <dbReference type="EMBL" id="SMC31955.1"/>
    </source>
</evidence>
<dbReference type="InterPro" id="IPR051199">
    <property type="entry name" value="LPS_LOS_Heptosyltrfase"/>
</dbReference>
<dbReference type="STRING" id="1434700.SAMN06296427_10138"/>
<dbReference type="EMBL" id="FWXS01000001">
    <property type="protein sequence ID" value="SMC31955.1"/>
    <property type="molecule type" value="Genomic_DNA"/>
</dbReference>
<dbReference type="Pfam" id="PF01075">
    <property type="entry name" value="Glyco_transf_9"/>
    <property type="match status" value="1"/>
</dbReference>
<protein>
    <submittedName>
        <fullName evidence="3">ADP-heptose:LPS heptosyltransferase</fullName>
    </submittedName>
</protein>
<accession>A0A1W1Y749</accession>
<proteinExistence type="predicted"/>
<name>A0A1W1Y749_9FLAO</name>
<reference evidence="3 4" key="1">
    <citation type="submission" date="2017-04" db="EMBL/GenBank/DDBJ databases">
        <authorList>
            <person name="Afonso C.L."/>
            <person name="Miller P.J."/>
            <person name="Scott M.A."/>
            <person name="Spackman E."/>
            <person name="Goraichik I."/>
            <person name="Dimitrov K.M."/>
            <person name="Suarez D.L."/>
            <person name="Swayne D.E."/>
        </authorList>
    </citation>
    <scope>NUCLEOTIDE SEQUENCE [LARGE SCALE GENOMIC DNA]</scope>
    <source>
        <strain evidence="3 4">CGMCC 1.12708</strain>
    </source>
</reference>
<keyword evidence="4" id="KW-1185">Reference proteome</keyword>
<organism evidence="3 4">
    <name type="scientific">Moheibacter sediminis</name>
    <dbReference type="NCBI Taxonomy" id="1434700"/>
    <lineage>
        <taxon>Bacteria</taxon>
        <taxon>Pseudomonadati</taxon>
        <taxon>Bacteroidota</taxon>
        <taxon>Flavobacteriia</taxon>
        <taxon>Flavobacteriales</taxon>
        <taxon>Weeksellaceae</taxon>
        <taxon>Moheibacter</taxon>
    </lineage>
</organism>
<dbReference type="SUPFAM" id="SSF53756">
    <property type="entry name" value="UDP-Glycosyltransferase/glycogen phosphorylase"/>
    <property type="match status" value="1"/>
</dbReference>
<evidence type="ECO:0000256" key="2">
    <source>
        <dbReference type="ARBA" id="ARBA00022679"/>
    </source>
</evidence>
<dbReference type="PANTHER" id="PTHR30160:SF22">
    <property type="entry name" value="LIPOPOLYSACCHARIDE CORE BIOSYNTHESIS PROTEIN"/>
    <property type="match status" value="1"/>
</dbReference>